<keyword evidence="1" id="KW-0472">Membrane</keyword>
<protein>
    <submittedName>
        <fullName evidence="2">Uncharacterized protein</fullName>
    </submittedName>
</protein>
<accession>A0A9P6CN96</accession>
<organism evidence="2 3">
    <name type="scientific">Collybia nuda</name>
    <dbReference type="NCBI Taxonomy" id="64659"/>
    <lineage>
        <taxon>Eukaryota</taxon>
        <taxon>Fungi</taxon>
        <taxon>Dikarya</taxon>
        <taxon>Basidiomycota</taxon>
        <taxon>Agaricomycotina</taxon>
        <taxon>Agaricomycetes</taxon>
        <taxon>Agaricomycetidae</taxon>
        <taxon>Agaricales</taxon>
        <taxon>Tricholomatineae</taxon>
        <taxon>Clitocybaceae</taxon>
        <taxon>Collybia</taxon>
    </lineage>
</organism>
<evidence type="ECO:0000313" key="2">
    <source>
        <dbReference type="EMBL" id="KAF9466463.1"/>
    </source>
</evidence>
<reference evidence="2" key="1">
    <citation type="submission" date="2020-11" db="EMBL/GenBank/DDBJ databases">
        <authorList>
            <consortium name="DOE Joint Genome Institute"/>
            <person name="Ahrendt S."/>
            <person name="Riley R."/>
            <person name="Andreopoulos W."/>
            <person name="Labutti K."/>
            <person name="Pangilinan J."/>
            <person name="Ruiz-Duenas F.J."/>
            <person name="Barrasa J.M."/>
            <person name="Sanchez-Garcia M."/>
            <person name="Camarero S."/>
            <person name="Miyauchi S."/>
            <person name="Serrano A."/>
            <person name="Linde D."/>
            <person name="Babiker R."/>
            <person name="Drula E."/>
            <person name="Ayuso-Fernandez I."/>
            <person name="Pacheco R."/>
            <person name="Padilla G."/>
            <person name="Ferreira P."/>
            <person name="Barriuso J."/>
            <person name="Kellner H."/>
            <person name="Castanera R."/>
            <person name="Alfaro M."/>
            <person name="Ramirez L."/>
            <person name="Pisabarro A.G."/>
            <person name="Kuo A."/>
            <person name="Tritt A."/>
            <person name="Lipzen A."/>
            <person name="He G."/>
            <person name="Yan M."/>
            <person name="Ng V."/>
            <person name="Cullen D."/>
            <person name="Martin F."/>
            <person name="Rosso M.-N."/>
            <person name="Henrissat B."/>
            <person name="Hibbett D."/>
            <person name="Martinez A.T."/>
            <person name="Grigoriev I.V."/>
        </authorList>
    </citation>
    <scope>NUCLEOTIDE SEQUENCE</scope>
    <source>
        <strain evidence="2">CBS 247.69</strain>
    </source>
</reference>
<keyword evidence="1" id="KW-0812">Transmembrane</keyword>
<evidence type="ECO:0000256" key="1">
    <source>
        <dbReference type="SAM" id="Phobius"/>
    </source>
</evidence>
<proteinExistence type="predicted"/>
<keyword evidence="3" id="KW-1185">Reference proteome</keyword>
<comment type="caution">
    <text evidence="2">The sequence shown here is derived from an EMBL/GenBank/DDBJ whole genome shotgun (WGS) entry which is preliminary data.</text>
</comment>
<gene>
    <name evidence="2" type="ORF">BDZ94DRAFT_1250967</name>
</gene>
<feature type="transmembrane region" description="Helical" evidence="1">
    <location>
        <begin position="16"/>
        <end position="36"/>
    </location>
</feature>
<name>A0A9P6CN96_9AGAR</name>
<sequence length="67" mass="7979">MTWQDSKSLQFPTMEGLIPLFYVFNCIIRALFFYVASPTRPLVLLIFRFHETSLFCPFRIGNHFVFN</sequence>
<keyword evidence="1" id="KW-1133">Transmembrane helix</keyword>
<dbReference type="EMBL" id="MU150241">
    <property type="protein sequence ID" value="KAF9466463.1"/>
    <property type="molecule type" value="Genomic_DNA"/>
</dbReference>
<dbReference type="AlphaFoldDB" id="A0A9P6CN96"/>
<dbReference type="Proteomes" id="UP000807353">
    <property type="component" value="Unassembled WGS sequence"/>
</dbReference>
<evidence type="ECO:0000313" key="3">
    <source>
        <dbReference type="Proteomes" id="UP000807353"/>
    </source>
</evidence>